<comment type="caution">
    <text evidence="2">The sequence shown here is derived from an EMBL/GenBank/DDBJ whole genome shotgun (WGS) entry which is preliminary data.</text>
</comment>
<name>A0A4V3WV96_9ACTN</name>
<protein>
    <recommendedName>
        <fullName evidence="1">AAA domain-containing protein</fullName>
    </recommendedName>
</protein>
<dbReference type="AlphaFoldDB" id="A0A4V3WV96"/>
<evidence type="ECO:0000313" key="2">
    <source>
        <dbReference type="EMBL" id="THG38887.1"/>
    </source>
</evidence>
<reference evidence="2 3" key="1">
    <citation type="submission" date="2019-04" db="EMBL/GenBank/DDBJ databases">
        <title>Microbes associate with the intestines of laboratory mice.</title>
        <authorList>
            <person name="Navarre W."/>
            <person name="Wong E."/>
            <person name="Huang K.C."/>
            <person name="Tropini C."/>
            <person name="Ng K."/>
            <person name="Yu B."/>
        </authorList>
    </citation>
    <scope>NUCLEOTIDE SEQUENCE [LARGE SCALE GENOMIC DNA]</scope>
    <source>
        <strain evidence="2 3">NM80_B27</strain>
    </source>
</reference>
<feature type="domain" description="AAA" evidence="1">
    <location>
        <begin position="37"/>
        <end position="94"/>
    </location>
</feature>
<organism evidence="2 3">
    <name type="scientific">Adlercreutzia caecimuris</name>
    <dbReference type="NCBI Taxonomy" id="671266"/>
    <lineage>
        <taxon>Bacteria</taxon>
        <taxon>Bacillati</taxon>
        <taxon>Actinomycetota</taxon>
        <taxon>Coriobacteriia</taxon>
        <taxon>Eggerthellales</taxon>
        <taxon>Eggerthellaceae</taxon>
        <taxon>Adlercreutzia</taxon>
    </lineage>
</organism>
<dbReference type="Pfam" id="PF13173">
    <property type="entry name" value="AAA_14"/>
    <property type="match status" value="1"/>
</dbReference>
<dbReference type="Proteomes" id="UP000308978">
    <property type="component" value="Unassembled WGS sequence"/>
</dbReference>
<evidence type="ECO:0000259" key="1">
    <source>
        <dbReference type="Pfam" id="PF13173"/>
    </source>
</evidence>
<evidence type="ECO:0000313" key="3">
    <source>
        <dbReference type="Proteomes" id="UP000308978"/>
    </source>
</evidence>
<dbReference type="InterPro" id="IPR041682">
    <property type="entry name" value="AAA_14"/>
</dbReference>
<dbReference type="EMBL" id="SSTJ01000001">
    <property type="protein sequence ID" value="THG38887.1"/>
    <property type="molecule type" value="Genomic_DNA"/>
</dbReference>
<sequence>MAEPYDSQVQNNLQLRIREYFSIIPDRVHNDYLLYLQTFTGGSYSERDTLIVFDEVQLFPQARGFIKHLVADGRYDYVETGSLISLKRNVSDILIPSEEEAIVLRFFCFSRRWSVQRRPFPDCAGRISQSMAAKTPIRSARYSTISPANFHVKRRGWFWRSSTKGSEHASTKTLSRAVECVPREQLLQLH</sequence>
<proteinExistence type="predicted"/>
<gene>
    <name evidence="2" type="ORF">E5986_00910</name>
</gene>
<accession>A0A4V3WV96</accession>